<sequence length="158" mass="17248">MNLYVAIDSVSGLDFLPPPPANIAIAAARRRPHRPDDQPGVQPHDARTYAEVSYRCVPLVASRALPAYLCIGVRKSADWRDAARGVGVRLPGFLLDGLAEDARSGVEAFDVTLKRVGADEEPGILAMCGVRRVGDAVEKCDTESYRFKKCFRSTKHPL</sequence>
<dbReference type="OrthoDB" id="686404at2759"/>
<name>A0A0Q3FZU3_BRADI</name>
<evidence type="ECO:0000313" key="1">
    <source>
        <dbReference type="EMBL" id="KQK03901.1"/>
    </source>
</evidence>
<accession>A0A0Q3FZU3</accession>
<reference evidence="1" key="2">
    <citation type="submission" date="2017-06" db="EMBL/GenBank/DDBJ databases">
        <title>WGS assembly of Brachypodium distachyon.</title>
        <authorList>
            <consortium name="The International Brachypodium Initiative"/>
            <person name="Lucas S."/>
            <person name="Harmon-Smith M."/>
            <person name="Lail K."/>
            <person name="Tice H."/>
            <person name="Grimwood J."/>
            <person name="Bruce D."/>
            <person name="Barry K."/>
            <person name="Shu S."/>
            <person name="Lindquist E."/>
            <person name="Wang M."/>
            <person name="Pitluck S."/>
            <person name="Vogel J.P."/>
            <person name="Garvin D.F."/>
            <person name="Mockler T.C."/>
            <person name="Schmutz J."/>
            <person name="Rokhsar D."/>
            <person name="Bevan M.W."/>
        </authorList>
    </citation>
    <scope>NUCLEOTIDE SEQUENCE</scope>
    <source>
        <strain evidence="1">Bd21</strain>
    </source>
</reference>
<reference evidence="2" key="3">
    <citation type="submission" date="2018-08" db="UniProtKB">
        <authorList>
            <consortium name="EnsemblPlants"/>
        </authorList>
    </citation>
    <scope>IDENTIFICATION</scope>
    <source>
        <strain evidence="2">cv. Bd21</strain>
    </source>
</reference>
<dbReference type="EnsemblPlants" id="KQK03901">
    <property type="protein sequence ID" value="KQK03901"/>
    <property type="gene ID" value="BRADI_2g10550v3"/>
</dbReference>
<dbReference type="Proteomes" id="UP000008810">
    <property type="component" value="Chromosome 2"/>
</dbReference>
<dbReference type="InParanoid" id="A0A0Q3FZU3"/>
<dbReference type="PANTHER" id="PTHR33994">
    <property type="entry name" value="OS04G0515000 PROTEIN"/>
    <property type="match status" value="1"/>
</dbReference>
<dbReference type="AlphaFoldDB" id="A0A0Q3FZU3"/>
<reference evidence="1 2" key="1">
    <citation type="journal article" date="2010" name="Nature">
        <title>Genome sequencing and analysis of the model grass Brachypodium distachyon.</title>
        <authorList>
            <consortium name="International Brachypodium Initiative"/>
        </authorList>
    </citation>
    <scope>NUCLEOTIDE SEQUENCE [LARGE SCALE GENOMIC DNA]</scope>
    <source>
        <strain evidence="1 2">Bd21</strain>
    </source>
</reference>
<evidence type="ECO:0000313" key="2">
    <source>
        <dbReference type="EnsemblPlants" id="KQK03901"/>
    </source>
</evidence>
<organism evidence="1">
    <name type="scientific">Brachypodium distachyon</name>
    <name type="common">Purple false brome</name>
    <name type="synonym">Trachynia distachya</name>
    <dbReference type="NCBI Taxonomy" id="15368"/>
    <lineage>
        <taxon>Eukaryota</taxon>
        <taxon>Viridiplantae</taxon>
        <taxon>Streptophyta</taxon>
        <taxon>Embryophyta</taxon>
        <taxon>Tracheophyta</taxon>
        <taxon>Spermatophyta</taxon>
        <taxon>Magnoliopsida</taxon>
        <taxon>Liliopsida</taxon>
        <taxon>Poales</taxon>
        <taxon>Poaceae</taxon>
        <taxon>BOP clade</taxon>
        <taxon>Pooideae</taxon>
        <taxon>Stipodae</taxon>
        <taxon>Brachypodieae</taxon>
        <taxon>Brachypodium</taxon>
    </lineage>
</organism>
<dbReference type="Gramene" id="KQK03901">
    <property type="protein sequence ID" value="KQK03901"/>
    <property type="gene ID" value="BRADI_2g10550v3"/>
</dbReference>
<dbReference type="PANTHER" id="PTHR33994:SF41">
    <property type="entry name" value="LATE EMBRYOGENESIS ABUNDANT PROTEIN LEA-2 SUBGROUP DOMAIN-CONTAINING PROTEIN"/>
    <property type="match status" value="1"/>
</dbReference>
<evidence type="ECO:0000313" key="3">
    <source>
        <dbReference type="Proteomes" id="UP000008810"/>
    </source>
</evidence>
<dbReference type="EMBL" id="CM000881">
    <property type="protein sequence ID" value="KQK03901.1"/>
    <property type="molecule type" value="Genomic_DNA"/>
</dbReference>
<keyword evidence="3" id="KW-1185">Reference proteome</keyword>
<gene>
    <name evidence="1" type="ORF">BRADI_2g10550v3</name>
</gene>
<proteinExistence type="predicted"/>
<protein>
    <submittedName>
        <fullName evidence="1 2">Uncharacterized protein</fullName>
    </submittedName>
</protein>